<dbReference type="EC" id="2.4.1.-" evidence="10"/>
<comment type="subcellular location">
    <subcellularLocation>
        <location evidence="10">Cell membrane</location>
    </subcellularLocation>
    <subcellularLocation>
        <location evidence="1">Endomembrane system</location>
        <topology evidence="1">Multi-pass membrane protein</topology>
    </subcellularLocation>
</comment>
<feature type="domain" description="Protein O-mannosyl-transferase C-terminal four TM" evidence="12">
    <location>
        <begin position="426"/>
        <end position="607"/>
    </location>
</feature>
<feature type="transmembrane region" description="Helical" evidence="10">
    <location>
        <begin position="6"/>
        <end position="27"/>
    </location>
</feature>
<dbReference type="PANTHER" id="PTHR10050:SF46">
    <property type="entry name" value="PROTEIN O-MANNOSYL-TRANSFERASE 2"/>
    <property type="match status" value="1"/>
</dbReference>
<comment type="function">
    <text evidence="10">Protein O-mannosyltransferase that catalyzes the transfer of a single mannose residue from a polyprenol phospho-mannosyl lipidic donor to the hydroxyl group of selected serine and threonine residues in acceptor proteins.</text>
</comment>
<feature type="transmembrane region" description="Helical" evidence="10">
    <location>
        <begin position="394"/>
        <end position="414"/>
    </location>
</feature>
<feature type="transmembrane region" description="Helical" evidence="10">
    <location>
        <begin position="341"/>
        <end position="358"/>
    </location>
</feature>
<feature type="transmembrane region" description="Helical" evidence="10">
    <location>
        <begin position="536"/>
        <end position="557"/>
    </location>
</feature>
<dbReference type="InterPro" id="IPR003342">
    <property type="entry name" value="ArnT-like_N"/>
</dbReference>
<dbReference type="AlphaFoldDB" id="A0A2I7N7I0"/>
<evidence type="ECO:0000256" key="9">
    <source>
        <dbReference type="ARBA" id="ARBA00093617"/>
    </source>
</evidence>
<evidence type="ECO:0000256" key="7">
    <source>
        <dbReference type="ARBA" id="ARBA00022989"/>
    </source>
</evidence>
<feature type="transmembrane region" description="Helical" evidence="10">
    <location>
        <begin position="489"/>
        <end position="506"/>
    </location>
</feature>
<evidence type="ECO:0000256" key="4">
    <source>
        <dbReference type="ARBA" id="ARBA00022676"/>
    </source>
</evidence>
<dbReference type="RefSeq" id="WP_102951461.1">
    <property type="nucleotide sequence ID" value="NZ_CP024847.1"/>
</dbReference>
<dbReference type="InterPro" id="IPR027005">
    <property type="entry name" value="PMT-like"/>
</dbReference>
<evidence type="ECO:0000256" key="5">
    <source>
        <dbReference type="ARBA" id="ARBA00022679"/>
    </source>
</evidence>
<feature type="transmembrane region" description="Helical" evidence="10">
    <location>
        <begin position="260"/>
        <end position="281"/>
    </location>
</feature>
<accession>A0A2I7N7I0</accession>
<dbReference type="Pfam" id="PF16192">
    <property type="entry name" value="PMT_4TMC"/>
    <property type="match status" value="1"/>
</dbReference>
<evidence type="ECO:0000313" key="13">
    <source>
        <dbReference type="EMBL" id="AUR52165.1"/>
    </source>
</evidence>
<dbReference type="GO" id="GO:0012505">
    <property type="term" value="C:endomembrane system"/>
    <property type="evidence" value="ECO:0007669"/>
    <property type="project" value="UniProtKB-SubCell"/>
</dbReference>
<dbReference type="GO" id="GO:0004169">
    <property type="term" value="F:dolichyl-phosphate-mannose-protein mannosyltransferase activity"/>
    <property type="evidence" value="ECO:0007669"/>
    <property type="project" value="UniProtKB-UniRule"/>
</dbReference>
<feature type="transmembrane region" description="Helical" evidence="10">
    <location>
        <begin position="564"/>
        <end position="587"/>
    </location>
</feature>
<evidence type="ECO:0000259" key="11">
    <source>
        <dbReference type="Pfam" id="PF02366"/>
    </source>
</evidence>
<dbReference type="Pfam" id="PF02366">
    <property type="entry name" value="PMT"/>
    <property type="match status" value="1"/>
</dbReference>
<evidence type="ECO:0000256" key="8">
    <source>
        <dbReference type="ARBA" id="ARBA00023136"/>
    </source>
</evidence>
<feature type="domain" description="ArnT-like N-terminal" evidence="11">
    <location>
        <begin position="253"/>
        <end position="413"/>
    </location>
</feature>
<sequence>MNIISILQIFLLLAVLIGGVIYIISIIEKNYAFDKDKRIQSKLNYKDIILILILCLSYAGVSYMGLGNTTKRDGGWIGNYKGKYLEFKFNEPVRLKNIYYYTGFSNHDIKITGTTSLGHEVILKPVAPESEFKTLLFAWRSVNVPESIGLINSVKMIVESPVFNLNQIAFFDQHNNYLLNFGLTGNVDLKYDNLQNIVTLNFDNKLPKLIREGVIWDELYYAVTGYQITRGINSLFVREHPPLAMNLIALAIKSFDMSPFVWRLLSYLAGVILVLIVYIFAKELFLSRMLAFISGLLICLDFMHFVFTRIAAIESILIIFSTWSLFLLYKYFIYMQRKNQYYAYKYLLSASIILGLAVSTKWSALFELAIFLIVILHCEMFINKNDYKPRQQTLLMIIILIFLIPITIYFLSYIPELIIGHEKNFLDYVLRQQLYMWRFQNHDILTIIHNFYASPWWSWPIDMKPFAIYRDNDIQSKTSTVFVLMGNPAIWWFGAIAECLLIFHSITKRDTQSFFIVLCSLLLFIPYSLFSRETYIYYYYFVTPFLILAIIKLMVIFSQYSRKLTYFFFLLFLLYSIGLFILFYPVLVGNTVPRSYIYTYLHWFHSWIF</sequence>
<dbReference type="KEGG" id="nba:CUN60_07580"/>
<dbReference type="EMBL" id="CP024847">
    <property type="protein sequence ID" value="AUR52165.1"/>
    <property type="molecule type" value="Genomic_DNA"/>
</dbReference>
<proteinExistence type="inferred from homology"/>
<feature type="transmembrane region" description="Helical" evidence="10">
    <location>
        <begin position="364"/>
        <end position="382"/>
    </location>
</feature>
<keyword evidence="8 10" id="KW-0472">Membrane</keyword>
<evidence type="ECO:0000256" key="10">
    <source>
        <dbReference type="RuleBase" id="RU367007"/>
    </source>
</evidence>
<keyword evidence="5 10" id="KW-0808">Transferase</keyword>
<organism evidence="13 14">
    <name type="scientific">Aquella oligotrophica</name>
    <dbReference type="NCBI Taxonomy" id="2067065"/>
    <lineage>
        <taxon>Bacteria</taxon>
        <taxon>Pseudomonadati</taxon>
        <taxon>Pseudomonadota</taxon>
        <taxon>Betaproteobacteria</taxon>
        <taxon>Neisseriales</taxon>
        <taxon>Neisseriaceae</taxon>
        <taxon>Aquella</taxon>
    </lineage>
</organism>
<keyword evidence="7 10" id="KW-1133">Transmembrane helix</keyword>
<keyword evidence="4 10" id="KW-0328">Glycosyltransferase</keyword>
<feature type="transmembrane region" description="Helical" evidence="10">
    <location>
        <begin position="48"/>
        <end position="66"/>
    </location>
</feature>
<comment type="pathway">
    <text evidence="2 10">Protein modification; protein glycosylation.</text>
</comment>
<gene>
    <name evidence="13" type="ORF">CUN60_07580</name>
</gene>
<keyword evidence="10" id="KW-1003">Cell membrane</keyword>
<evidence type="ECO:0000259" key="12">
    <source>
        <dbReference type="Pfam" id="PF16192"/>
    </source>
</evidence>
<evidence type="ECO:0000256" key="3">
    <source>
        <dbReference type="ARBA" id="ARBA00007222"/>
    </source>
</evidence>
<protein>
    <recommendedName>
        <fullName evidence="9 10">Polyprenol-phosphate-mannose--protein mannosyltransferase</fullName>
        <ecNumber evidence="10">2.4.1.-</ecNumber>
    </recommendedName>
</protein>
<evidence type="ECO:0000256" key="6">
    <source>
        <dbReference type="ARBA" id="ARBA00022692"/>
    </source>
</evidence>
<feature type="transmembrane region" description="Helical" evidence="10">
    <location>
        <begin position="513"/>
        <end position="530"/>
    </location>
</feature>
<evidence type="ECO:0000256" key="2">
    <source>
        <dbReference type="ARBA" id="ARBA00004922"/>
    </source>
</evidence>
<dbReference type="Proteomes" id="UP000236655">
    <property type="component" value="Chromosome"/>
</dbReference>
<name>A0A2I7N7I0_9NEIS</name>
<dbReference type="UniPathway" id="UPA00378"/>
<evidence type="ECO:0000313" key="14">
    <source>
        <dbReference type="Proteomes" id="UP000236655"/>
    </source>
</evidence>
<feature type="transmembrane region" description="Helical" evidence="10">
    <location>
        <begin position="288"/>
        <end position="306"/>
    </location>
</feature>
<comment type="similarity">
    <text evidence="3 10">Belongs to the glycosyltransferase 39 family.</text>
</comment>
<keyword evidence="6 10" id="KW-0812">Transmembrane</keyword>
<keyword evidence="14" id="KW-1185">Reference proteome</keyword>
<dbReference type="PANTHER" id="PTHR10050">
    <property type="entry name" value="DOLICHYL-PHOSPHATE-MANNOSE--PROTEIN MANNOSYLTRANSFERASE"/>
    <property type="match status" value="1"/>
</dbReference>
<feature type="transmembrane region" description="Helical" evidence="10">
    <location>
        <begin position="312"/>
        <end position="329"/>
    </location>
</feature>
<reference evidence="14" key="1">
    <citation type="submission" date="2017-11" db="EMBL/GenBank/DDBJ databases">
        <authorList>
            <person name="Chan K.G."/>
            <person name="Lee L.S."/>
        </authorList>
    </citation>
    <scope>NUCLEOTIDE SEQUENCE [LARGE SCALE GENOMIC DNA]</scope>
    <source>
        <strain evidence="14">DSM 100970</strain>
    </source>
</reference>
<dbReference type="GO" id="GO:0005886">
    <property type="term" value="C:plasma membrane"/>
    <property type="evidence" value="ECO:0007669"/>
    <property type="project" value="UniProtKB-SubCell"/>
</dbReference>
<evidence type="ECO:0000256" key="1">
    <source>
        <dbReference type="ARBA" id="ARBA00004127"/>
    </source>
</evidence>
<dbReference type="InterPro" id="IPR032421">
    <property type="entry name" value="PMT_4TMC"/>
</dbReference>
<dbReference type="OrthoDB" id="8571007at2"/>